<evidence type="ECO:0000259" key="4">
    <source>
        <dbReference type="Pfam" id="PF02775"/>
    </source>
</evidence>
<keyword evidence="6" id="KW-1185">Reference proteome</keyword>
<sequence length="151" mass="16155">MLPRNDFFVVTCGHQGTPGFGYPTALGVQAAFPGRPVVSVAGDGGFMFAAQELATAVQYGLNLVAVVFDNGYVHLDQERLFEGPRARRAAGQPGLRPAGRDVRRARQGVRRGPAGAGARAVRAGRPIAASRPPVPAPRRRVRRRPRWSASC</sequence>
<proteinExistence type="inferred from homology"/>
<dbReference type="PANTHER" id="PTHR18968:SF167">
    <property type="entry name" value="ACETOLACTATE SYNTHASE LARGE SUBUNIT ILVB2-RELATED"/>
    <property type="match status" value="1"/>
</dbReference>
<dbReference type="Gene3D" id="3.40.50.970">
    <property type="match status" value="1"/>
</dbReference>
<dbReference type="GO" id="GO:0003984">
    <property type="term" value="F:acetolactate synthase activity"/>
    <property type="evidence" value="ECO:0007669"/>
    <property type="project" value="TreeGrafter"/>
</dbReference>
<protein>
    <submittedName>
        <fullName evidence="5">Thiamine pyrophosphate-dependent enzyme</fullName>
    </submittedName>
</protein>
<dbReference type="GO" id="GO:0009097">
    <property type="term" value="P:isoleucine biosynthetic process"/>
    <property type="evidence" value="ECO:0007669"/>
    <property type="project" value="TreeGrafter"/>
</dbReference>
<keyword evidence="2" id="KW-0786">Thiamine pyrophosphate</keyword>
<evidence type="ECO:0000256" key="3">
    <source>
        <dbReference type="SAM" id="MobiDB-lite"/>
    </source>
</evidence>
<evidence type="ECO:0000256" key="1">
    <source>
        <dbReference type="ARBA" id="ARBA00007812"/>
    </source>
</evidence>
<evidence type="ECO:0000313" key="5">
    <source>
        <dbReference type="EMBL" id="MCR6486738.1"/>
    </source>
</evidence>
<dbReference type="EMBL" id="JAMXQV010000016">
    <property type="protein sequence ID" value="MCR6486738.1"/>
    <property type="molecule type" value="Genomic_DNA"/>
</dbReference>
<dbReference type="SUPFAM" id="SSF52518">
    <property type="entry name" value="Thiamin diphosphate-binding fold (THDP-binding)"/>
    <property type="match status" value="1"/>
</dbReference>
<evidence type="ECO:0000256" key="2">
    <source>
        <dbReference type="ARBA" id="ARBA00023052"/>
    </source>
</evidence>
<dbReference type="InterPro" id="IPR000399">
    <property type="entry name" value="TPP-bd_CS"/>
</dbReference>
<feature type="compositionally biased region" description="Low complexity" evidence="3">
    <location>
        <begin position="110"/>
        <end position="131"/>
    </location>
</feature>
<comment type="caution">
    <text evidence="5">The sequence shown here is derived from an EMBL/GenBank/DDBJ whole genome shotgun (WGS) entry which is preliminary data.</text>
</comment>
<dbReference type="InterPro" id="IPR029061">
    <property type="entry name" value="THDP-binding"/>
</dbReference>
<reference evidence="5" key="1">
    <citation type="submission" date="2022-06" db="EMBL/GenBank/DDBJ databases">
        <title>Amycolatopsis iheyaensis sp. nov., a new species of the genus Amycolatopsis isolated from soil in Iheya island, Japan.</title>
        <authorList>
            <person name="Ngamcharungchit C."/>
            <person name="Kanto H."/>
            <person name="Take A."/>
            <person name="Intra B."/>
            <person name="Matsumoto A."/>
            <person name="Panbangred W."/>
            <person name="Inahashi Y."/>
        </authorList>
    </citation>
    <scope>NUCLEOTIDE SEQUENCE</scope>
    <source>
        <strain evidence="5">OK19-0408</strain>
    </source>
</reference>
<evidence type="ECO:0000313" key="6">
    <source>
        <dbReference type="Proteomes" id="UP001144096"/>
    </source>
</evidence>
<dbReference type="GO" id="GO:0030976">
    <property type="term" value="F:thiamine pyrophosphate binding"/>
    <property type="evidence" value="ECO:0007669"/>
    <property type="project" value="InterPro"/>
</dbReference>
<gene>
    <name evidence="5" type="ORF">M8542_28315</name>
</gene>
<dbReference type="InterPro" id="IPR045229">
    <property type="entry name" value="TPP_enz"/>
</dbReference>
<dbReference type="GO" id="GO:0000287">
    <property type="term" value="F:magnesium ion binding"/>
    <property type="evidence" value="ECO:0007669"/>
    <property type="project" value="InterPro"/>
</dbReference>
<dbReference type="PANTHER" id="PTHR18968">
    <property type="entry name" value="THIAMINE PYROPHOSPHATE ENZYMES"/>
    <property type="match status" value="1"/>
</dbReference>
<accession>A0A9X2NG78</accession>
<feature type="region of interest" description="Disordered" evidence="3">
    <location>
        <begin position="85"/>
        <end position="151"/>
    </location>
</feature>
<dbReference type="AlphaFoldDB" id="A0A9X2NG78"/>
<dbReference type="GO" id="GO:0009099">
    <property type="term" value="P:L-valine biosynthetic process"/>
    <property type="evidence" value="ECO:0007669"/>
    <property type="project" value="TreeGrafter"/>
</dbReference>
<comment type="similarity">
    <text evidence="1">Belongs to the TPP enzyme family.</text>
</comment>
<dbReference type="GO" id="GO:0050660">
    <property type="term" value="F:flavin adenine dinucleotide binding"/>
    <property type="evidence" value="ECO:0007669"/>
    <property type="project" value="TreeGrafter"/>
</dbReference>
<dbReference type="GO" id="GO:0005948">
    <property type="term" value="C:acetolactate synthase complex"/>
    <property type="evidence" value="ECO:0007669"/>
    <property type="project" value="TreeGrafter"/>
</dbReference>
<name>A0A9X2NG78_9PSEU</name>
<feature type="compositionally biased region" description="Basic residues" evidence="3">
    <location>
        <begin position="137"/>
        <end position="151"/>
    </location>
</feature>
<organism evidence="5 6">
    <name type="scientific">Amycolatopsis iheyensis</name>
    <dbReference type="NCBI Taxonomy" id="2945988"/>
    <lineage>
        <taxon>Bacteria</taxon>
        <taxon>Bacillati</taxon>
        <taxon>Actinomycetota</taxon>
        <taxon>Actinomycetes</taxon>
        <taxon>Pseudonocardiales</taxon>
        <taxon>Pseudonocardiaceae</taxon>
        <taxon>Amycolatopsis</taxon>
    </lineage>
</organism>
<dbReference type="Proteomes" id="UP001144096">
    <property type="component" value="Unassembled WGS sequence"/>
</dbReference>
<feature type="domain" description="Thiamine pyrophosphate enzyme TPP-binding" evidence="4">
    <location>
        <begin position="10"/>
        <end position="73"/>
    </location>
</feature>
<dbReference type="InterPro" id="IPR011766">
    <property type="entry name" value="TPP_enzyme_TPP-bd"/>
</dbReference>
<dbReference type="Pfam" id="PF02775">
    <property type="entry name" value="TPP_enzyme_C"/>
    <property type="match status" value="1"/>
</dbReference>
<dbReference type="PROSITE" id="PS00187">
    <property type="entry name" value="TPP_ENZYMES"/>
    <property type="match status" value="1"/>
</dbReference>